<accession>A0A7J7YMJ0</accession>
<comment type="caution">
    <text evidence="2">The sequence shown here is derived from an EMBL/GenBank/DDBJ whole genome shotgun (WGS) entry which is preliminary data.</text>
</comment>
<sequence>MTEVPSQGSTHAGYVPARSYLPAWTGKPRHLERKIGSCQRPEYPQPQRPPSICDPQNADPRRREHLAALECPTAPRKGQISRGEGGERSRRKQKACAHRARGSWRTRAVITSRKKPQLLGGCHP</sequence>
<evidence type="ECO:0000313" key="3">
    <source>
        <dbReference type="Proteomes" id="UP000558488"/>
    </source>
</evidence>
<dbReference type="EMBL" id="JACAGB010000005">
    <property type="protein sequence ID" value="KAF6363124.1"/>
    <property type="molecule type" value="Genomic_DNA"/>
</dbReference>
<gene>
    <name evidence="2" type="ORF">mPipKuh1_010121</name>
</gene>
<proteinExistence type="predicted"/>
<feature type="compositionally biased region" description="Basic residues" evidence="1">
    <location>
        <begin position="89"/>
        <end position="104"/>
    </location>
</feature>
<evidence type="ECO:0000313" key="2">
    <source>
        <dbReference type="EMBL" id="KAF6363124.1"/>
    </source>
</evidence>
<protein>
    <submittedName>
        <fullName evidence="2">Uncharacterized protein</fullName>
    </submittedName>
</protein>
<keyword evidence="3" id="KW-1185">Reference proteome</keyword>
<dbReference type="Proteomes" id="UP000558488">
    <property type="component" value="Unassembled WGS sequence"/>
</dbReference>
<evidence type="ECO:0000256" key="1">
    <source>
        <dbReference type="SAM" id="MobiDB-lite"/>
    </source>
</evidence>
<feature type="region of interest" description="Disordered" evidence="1">
    <location>
        <begin position="1"/>
        <end position="106"/>
    </location>
</feature>
<dbReference type="AlphaFoldDB" id="A0A7J7YMJ0"/>
<feature type="compositionally biased region" description="Polar residues" evidence="1">
    <location>
        <begin position="1"/>
        <end position="10"/>
    </location>
</feature>
<reference evidence="2 3" key="1">
    <citation type="journal article" date="2020" name="Nature">
        <title>Six reference-quality genomes reveal evolution of bat adaptations.</title>
        <authorList>
            <person name="Jebb D."/>
            <person name="Huang Z."/>
            <person name="Pippel M."/>
            <person name="Hughes G.M."/>
            <person name="Lavrichenko K."/>
            <person name="Devanna P."/>
            <person name="Winkler S."/>
            <person name="Jermiin L.S."/>
            <person name="Skirmuntt E.C."/>
            <person name="Katzourakis A."/>
            <person name="Burkitt-Gray L."/>
            <person name="Ray D.A."/>
            <person name="Sullivan K.A.M."/>
            <person name="Roscito J.G."/>
            <person name="Kirilenko B.M."/>
            <person name="Davalos L.M."/>
            <person name="Corthals A.P."/>
            <person name="Power M.L."/>
            <person name="Jones G."/>
            <person name="Ransome R.D."/>
            <person name="Dechmann D.K.N."/>
            <person name="Locatelli A.G."/>
            <person name="Puechmaille S.J."/>
            <person name="Fedrigo O."/>
            <person name="Jarvis E.D."/>
            <person name="Hiller M."/>
            <person name="Vernes S.C."/>
            <person name="Myers E.W."/>
            <person name="Teeling E.C."/>
        </authorList>
    </citation>
    <scope>NUCLEOTIDE SEQUENCE [LARGE SCALE GENOMIC DNA]</scope>
    <source>
        <strain evidence="2">MPipKuh1</strain>
        <tissue evidence="2">Flight muscle</tissue>
    </source>
</reference>
<name>A0A7J7YMJ0_PIPKU</name>
<organism evidence="2 3">
    <name type="scientific">Pipistrellus kuhlii</name>
    <name type="common">Kuhl's pipistrelle</name>
    <dbReference type="NCBI Taxonomy" id="59472"/>
    <lineage>
        <taxon>Eukaryota</taxon>
        <taxon>Metazoa</taxon>
        <taxon>Chordata</taxon>
        <taxon>Craniata</taxon>
        <taxon>Vertebrata</taxon>
        <taxon>Euteleostomi</taxon>
        <taxon>Mammalia</taxon>
        <taxon>Eutheria</taxon>
        <taxon>Laurasiatheria</taxon>
        <taxon>Chiroptera</taxon>
        <taxon>Yangochiroptera</taxon>
        <taxon>Vespertilionidae</taxon>
        <taxon>Pipistrellus</taxon>
    </lineage>
</organism>